<dbReference type="PROSITE" id="PS51375">
    <property type="entry name" value="PPR"/>
    <property type="match status" value="1"/>
</dbReference>
<dbReference type="EMBL" id="VOIH02000002">
    <property type="protein sequence ID" value="KAF3452641.1"/>
    <property type="molecule type" value="Genomic_DNA"/>
</dbReference>
<gene>
    <name evidence="3" type="ORF">FNV43_RR03074</name>
</gene>
<dbReference type="Pfam" id="PF01535">
    <property type="entry name" value="PPR"/>
    <property type="match status" value="3"/>
</dbReference>
<evidence type="ECO:0000313" key="4">
    <source>
        <dbReference type="Proteomes" id="UP000796880"/>
    </source>
</evidence>
<feature type="repeat" description="PPR" evidence="2">
    <location>
        <begin position="315"/>
        <end position="349"/>
    </location>
</feature>
<name>A0A8K0HH35_9ROSA</name>
<organism evidence="3 4">
    <name type="scientific">Rhamnella rubrinervis</name>
    <dbReference type="NCBI Taxonomy" id="2594499"/>
    <lineage>
        <taxon>Eukaryota</taxon>
        <taxon>Viridiplantae</taxon>
        <taxon>Streptophyta</taxon>
        <taxon>Embryophyta</taxon>
        <taxon>Tracheophyta</taxon>
        <taxon>Spermatophyta</taxon>
        <taxon>Magnoliopsida</taxon>
        <taxon>eudicotyledons</taxon>
        <taxon>Gunneridae</taxon>
        <taxon>Pentapetalae</taxon>
        <taxon>rosids</taxon>
        <taxon>fabids</taxon>
        <taxon>Rosales</taxon>
        <taxon>Rhamnaceae</taxon>
        <taxon>rhamnoid group</taxon>
        <taxon>Rhamneae</taxon>
        <taxon>Rhamnella</taxon>
    </lineage>
</organism>
<evidence type="ECO:0008006" key="5">
    <source>
        <dbReference type="Google" id="ProtNLM"/>
    </source>
</evidence>
<dbReference type="InterPro" id="IPR011990">
    <property type="entry name" value="TPR-like_helical_dom_sf"/>
</dbReference>
<comment type="caution">
    <text evidence="3">The sequence shown here is derived from an EMBL/GenBank/DDBJ whole genome shotgun (WGS) entry which is preliminary data.</text>
</comment>
<dbReference type="PANTHER" id="PTHR47926:SF436">
    <property type="entry name" value="PENTATRICOPEPTIDE REPEAT-CONTAINING PROTEIN ELI1, CHLOROPLASTIC-LIKE ISOFORM X2"/>
    <property type="match status" value="1"/>
</dbReference>
<dbReference type="NCBIfam" id="TIGR00756">
    <property type="entry name" value="PPR"/>
    <property type="match status" value="2"/>
</dbReference>
<dbReference type="InterPro" id="IPR002885">
    <property type="entry name" value="PPR_rpt"/>
</dbReference>
<dbReference type="OrthoDB" id="750171at2759"/>
<proteinExistence type="predicted"/>
<evidence type="ECO:0000313" key="3">
    <source>
        <dbReference type="EMBL" id="KAF3452641.1"/>
    </source>
</evidence>
<keyword evidence="4" id="KW-1185">Reference proteome</keyword>
<evidence type="ECO:0000256" key="1">
    <source>
        <dbReference type="ARBA" id="ARBA00022737"/>
    </source>
</evidence>
<dbReference type="GO" id="GO:0003723">
    <property type="term" value="F:RNA binding"/>
    <property type="evidence" value="ECO:0007669"/>
    <property type="project" value="InterPro"/>
</dbReference>
<protein>
    <recommendedName>
        <fullName evidence="5">Pentatricopeptide repeat-containing protein</fullName>
    </recommendedName>
</protein>
<dbReference type="GO" id="GO:0009451">
    <property type="term" value="P:RNA modification"/>
    <property type="evidence" value="ECO:0007669"/>
    <property type="project" value="InterPro"/>
</dbReference>
<accession>A0A8K0HH35</accession>
<dbReference type="AlphaFoldDB" id="A0A8K0HH35"/>
<evidence type="ECO:0000256" key="2">
    <source>
        <dbReference type="PROSITE-ProRule" id="PRU00708"/>
    </source>
</evidence>
<dbReference type="Gene3D" id="1.25.40.10">
    <property type="entry name" value="Tetratricopeptide repeat domain"/>
    <property type="match status" value="2"/>
</dbReference>
<dbReference type="Proteomes" id="UP000796880">
    <property type="component" value="Unassembled WGS sequence"/>
</dbReference>
<sequence>MYQNTLKHLTSAIRSISNNRPVSKTTINLSVLENPFDRCRDFKEFKQMLSQMILTGFIKDTFAAKRLLQLSTNDDLPFIHLDYFYQIFNFIENPDASIYNIMMMAYVARNYPHRAIPFTSLWSMRSGYEDEAEYFYNLIAEKEKDTIASHFMIVNFRRSCSFEKHDKLINEIPDNDTDSWSGLIYRYMEINREMYEEAFELFIRMHADGITIDELVVEVILICFVKFVRRRHVEMMGKLIHSLVVKMGIECDVELQNDLIGMYSACGQIMSAQKLLNAACWLSEFGSCLMLRGYVKCGLLEDAKALFESMPKKTFAQSWVEMISGYARHSCFFESLAIFQEMMHSGIRIRLDEEDLCRIINDLPDDFAALDLGKCIHAYLIKNGYTLQFRERLSTALSRMYSSCGYKVMRYKEGPFTGTVSPDPDININWNIVCNPISLPLWILEDLFPSRSCSLVGAYWIR</sequence>
<keyword evidence="1" id="KW-0677">Repeat</keyword>
<reference evidence="3" key="1">
    <citation type="submission" date="2020-03" db="EMBL/GenBank/DDBJ databases">
        <title>A high-quality chromosome-level genome assembly of a woody plant with both climbing and erect habits, Rhamnella rubrinervis.</title>
        <authorList>
            <person name="Lu Z."/>
            <person name="Yang Y."/>
            <person name="Zhu X."/>
            <person name="Sun Y."/>
        </authorList>
    </citation>
    <scope>NUCLEOTIDE SEQUENCE</scope>
    <source>
        <strain evidence="3">BYM</strain>
        <tissue evidence="3">Leaf</tissue>
    </source>
</reference>
<dbReference type="InterPro" id="IPR046960">
    <property type="entry name" value="PPR_At4g14850-like_plant"/>
</dbReference>
<dbReference type="PANTHER" id="PTHR47926">
    <property type="entry name" value="PENTATRICOPEPTIDE REPEAT-CONTAINING PROTEIN"/>
    <property type="match status" value="1"/>
</dbReference>